<dbReference type="PANTHER" id="PTHR31796">
    <property type="entry name" value="SUZ DOMAIN-CONTAINING PROTEIN 1"/>
    <property type="match status" value="1"/>
</dbReference>
<dbReference type="OrthoDB" id="2537715at2759"/>
<evidence type="ECO:0000313" key="4">
    <source>
        <dbReference type="Proteomes" id="UP000777482"/>
    </source>
</evidence>
<comment type="caution">
    <text evidence="3">The sequence shown here is derived from an EMBL/GenBank/DDBJ whole genome shotgun (WGS) entry which is preliminary data.</text>
</comment>
<dbReference type="PANTHER" id="PTHR31796:SF2">
    <property type="entry name" value="SUZ DOMAIN-CONTAINING PROTEIN 1"/>
    <property type="match status" value="1"/>
</dbReference>
<dbReference type="EMBL" id="PUHQ01000049">
    <property type="protein sequence ID" value="KAG0659897.1"/>
    <property type="molecule type" value="Genomic_DNA"/>
</dbReference>
<sequence>MPTPLPPAAAATAAFPEARRGNAWDDWEEAYTRDEQPQADNVRLWQQANTFRPTYSILPSASNATRLPPAAALSAATTNGPPVLKILKRPTAASTGTPGSASRSSSSEGRPRMEKTLAEREKEYLEARRRIYGEDAGELQTGMAKMSLGAGASSPKGSKPITNTGGNKSGATTSGGRAPRPNSRRGGSRSPATSVPNSASNSSTDLVSSSSKQGAARQPKGPNAQSGGFGFAGAASNPSSRSSSRGSKTTK</sequence>
<feature type="region of interest" description="Disordered" evidence="1">
    <location>
        <begin position="1"/>
        <end position="26"/>
    </location>
</feature>
<feature type="compositionally biased region" description="Polar residues" evidence="1">
    <location>
        <begin position="160"/>
        <end position="172"/>
    </location>
</feature>
<gene>
    <name evidence="3" type="ORF">C6P46_004837</name>
</gene>
<feature type="compositionally biased region" description="Low complexity" evidence="1">
    <location>
        <begin position="188"/>
        <end position="211"/>
    </location>
</feature>
<feature type="compositionally biased region" description="Low complexity" evidence="1">
    <location>
        <begin position="90"/>
        <end position="108"/>
    </location>
</feature>
<feature type="compositionally biased region" description="Low complexity" evidence="1">
    <location>
        <begin position="232"/>
        <end position="251"/>
    </location>
</feature>
<evidence type="ECO:0000256" key="1">
    <source>
        <dbReference type="SAM" id="MobiDB-lite"/>
    </source>
</evidence>
<evidence type="ECO:0000259" key="2">
    <source>
        <dbReference type="PROSITE" id="PS51673"/>
    </source>
</evidence>
<dbReference type="InterPro" id="IPR024771">
    <property type="entry name" value="SUZ"/>
</dbReference>
<accession>A0A9P6VYY3</accession>
<evidence type="ECO:0000313" key="3">
    <source>
        <dbReference type="EMBL" id="KAG0659897.1"/>
    </source>
</evidence>
<keyword evidence="4" id="KW-1185">Reference proteome</keyword>
<protein>
    <recommendedName>
        <fullName evidence="2">SUZ domain-containing protein</fullName>
    </recommendedName>
</protein>
<dbReference type="Pfam" id="PF12752">
    <property type="entry name" value="SUZ"/>
    <property type="match status" value="1"/>
</dbReference>
<organism evidence="3 4">
    <name type="scientific">Rhodotorula mucilaginosa</name>
    <name type="common">Yeast</name>
    <name type="synonym">Rhodotorula rubra</name>
    <dbReference type="NCBI Taxonomy" id="5537"/>
    <lineage>
        <taxon>Eukaryota</taxon>
        <taxon>Fungi</taxon>
        <taxon>Dikarya</taxon>
        <taxon>Basidiomycota</taxon>
        <taxon>Pucciniomycotina</taxon>
        <taxon>Microbotryomycetes</taxon>
        <taxon>Sporidiobolales</taxon>
        <taxon>Sporidiobolaceae</taxon>
        <taxon>Rhodotorula</taxon>
    </lineage>
</organism>
<dbReference type="Proteomes" id="UP000777482">
    <property type="component" value="Unassembled WGS sequence"/>
</dbReference>
<dbReference type="AlphaFoldDB" id="A0A9P6VYY3"/>
<dbReference type="InterPro" id="IPR039228">
    <property type="entry name" value="SZRD1"/>
</dbReference>
<feature type="domain" description="SUZ" evidence="2">
    <location>
        <begin position="66"/>
        <end position="136"/>
    </location>
</feature>
<name>A0A9P6VYY3_RHOMI</name>
<feature type="region of interest" description="Disordered" evidence="1">
    <location>
        <begin position="75"/>
        <end position="122"/>
    </location>
</feature>
<proteinExistence type="predicted"/>
<feature type="compositionally biased region" description="Basic and acidic residues" evidence="1">
    <location>
        <begin position="109"/>
        <end position="122"/>
    </location>
</feature>
<dbReference type="PROSITE" id="PS51673">
    <property type="entry name" value="SUZ"/>
    <property type="match status" value="1"/>
</dbReference>
<feature type="region of interest" description="Disordered" evidence="1">
    <location>
        <begin position="143"/>
        <end position="251"/>
    </location>
</feature>
<reference evidence="3 4" key="1">
    <citation type="submission" date="2020-11" db="EMBL/GenBank/DDBJ databases">
        <title>Kefir isolates.</title>
        <authorList>
            <person name="Marcisauskas S."/>
            <person name="Kim Y."/>
            <person name="Blasche S."/>
        </authorList>
    </citation>
    <scope>NUCLEOTIDE SEQUENCE [LARGE SCALE GENOMIC DNA]</scope>
    <source>
        <strain evidence="3 4">KR</strain>
    </source>
</reference>